<dbReference type="InterPro" id="IPR036263">
    <property type="entry name" value="Chorismate_II_sf"/>
</dbReference>
<evidence type="ECO:0000256" key="6">
    <source>
        <dbReference type="ARBA" id="ARBA00022498"/>
    </source>
</evidence>
<dbReference type="GO" id="GO:0005737">
    <property type="term" value="C:cytoplasm"/>
    <property type="evidence" value="ECO:0007669"/>
    <property type="project" value="UniProtKB-SubCell"/>
</dbReference>
<dbReference type="GO" id="GO:0009094">
    <property type="term" value="P:L-phenylalanine biosynthetic process"/>
    <property type="evidence" value="ECO:0007669"/>
    <property type="project" value="UniProtKB-KW"/>
</dbReference>
<dbReference type="EMBL" id="NDIQ01000022">
    <property type="protein sequence ID" value="PRT56656.1"/>
    <property type="molecule type" value="Genomic_DNA"/>
</dbReference>
<dbReference type="PANTHER" id="PTHR21145:SF12">
    <property type="entry name" value="CHORISMATE MUTASE"/>
    <property type="match status" value="1"/>
</dbReference>
<evidence type="ECO:0000256" key="11">
    <source>
        <dbReference type="ARBA" id="ARBA00023979"/>
    </source>
</evidence>
<comment type="pathway">
    <text evidence="2">Metabolic intermediate biosynthesis; prephenate biosynthesis; prephenate from chorismate: step 1/1.</text>
</comment>
<keyword evidence="7" id="KW-0028">Amino-acid biosynthesis</keyword>
<dbReference type="RefSeq" id="XP_024666601.1">
    <property type="nucleotide sequence ID" value="XM_024810833.1"/>
</dbReference>
<dbReference type="InterPro" id="IPR002701">
    <property type="entry name" value="CM_II_prokaryot"/>
</dbReference>
<dbReference type="PROSITE" id="PS51169">
    <property type="entry name" value="CHORISMATE_MUT_3"/>
    <property type="match status" value="1"/>
</dbReference>
<evidence type="ECO:0000256" key="7">
    <source>
        <dbReference type="ARBA" id="ARBA00022605"/>
    </source>
</evidence>
<dbReference type="AlphaFoldDB" id="A0A2T0FNU3"/>
<gene>
    <name evidence="13" type="ORF">B9G98_04276</name>
</gene>
<evidence type="ECO:0000256" key="2">
    <source>
        <dbReference type="ARBA" id="ARBA00004817"/>
    </source>
</evidence>
<sequence>MKMTHSQADRLDFKRPESVLDLVNIRSALVRMEDTILYDLIERAQFTQMPSAYKAGVFPNLEGTFLDWILKETESTHAKLRRYDAADENAFFPVPKDRILPALKLQDVLAPYQKEVNVNDRIKQYYIEHIVPALSANPCDEEQNFGSCALSDVWALQAISRRIHFGKFVAESKFQSERELFTKLINEKDIKGIEVAITKPEVEQRILERIRHKADSYGADPQTILRWSEKGDGKVDPEVIVSIYR</sequence>
<proteinExistence type="predicted"/>
<evidence type="ECO:0000256" key="8">
    <source>
        <dbReference type="ARBA" id="ARBA00023141"/>
    </source>
</evidence>
<dbReference type="PANTHER" id="PTHR21145">
    <property type="entry name" value="CHORISMATE MUTASE"/>
    <property type="match status" value="1"/>
</dbReference>
<dbReference type="OrthoDB" id="191918at2759"/>
<keyword evidence="10" id="KW-0413">Isomerase</keyword>
<dbReference type="GO" id="GO:0006571">
    <property type="term" value="P:tyrosine biosynthetic process"/>
    <property type="evidence" value="ECO:0007669"/>
    <property type="project" value="UniProtKB-KW"/>
</dbReference>
<keyword evidence="8" id="KW-0057">Aromatic amino acid biosynthesis</keyword>
<comment type="subcellular location">
    <subcellularLocation>
        <location evidence="1">Cytoplasm</location>
    </subcellularLocation>
</comment>
<keyword evidence="6" id="KW-0827">Tyrosine biosynthesis</keyword>
<dbReference type="STRING" id="45607.A0A2T0FNU3"/>
<protein>
    <recommendedName>
        <fullName evidence="4">Chorismate mutase</fullName>
        <ecNumber evidence="3">5.4.99.5</ecNumber>
    </recommendedName>
</protein>
<accession>A0A2T0FNU3</accession>
<dbReference type="InterPro" id="IPR008238">
    <property type="entry name" value="Chorismate_mutase_AroQ_euk"/>
</dbReference>
<dbReference type="GeneID" id="36518024"/>
<dbReference type="UniPathway" id="UPA00120">
    <property type="reaction ID" value="UER00203"/>
</dbReference>
<keyword evidence="9" id="KW-0584">Phenylalanine biosynthesis</keyword>
<reference evidence="13 14" key="1">
    <citation type="submission" date="2017-04" db="EMBL/GenBank/DDBJ databases">
        <title>Genome sequencing of [Candida] sorbophila.</title>
        <authorList>
            <person name="Ahn J.O."/>
        </authorList>
    </citation>
    <scope>NUCLEOTIDE SEQUENCE [LARGE SCALE GENOMIC DNA]</scope>
    <source>
        <strain evidence="13 14">DS02</strain>
    </source>
</reference>
<dbReference type="SUPFAM" id="SSF48600">
    <property type="entry name" value="Chorismate mutase II"/>
    <property type="match status" value="1"/>
</dbReference>
<dbReference type="GO" id="GO:0046417">
    <property type="term" value="P:chorismate metabolic process"/>
    <property type="evidence" value="ECO:0007669"/>
    <property type="project" value="InterPro"/>
</dbReference>
<dbReference type="InterPro" id="IPR037039">
    <property type="entry name" value="CM_AroQ_sf_eucaryotic"/>
</dbReference>
<dbReference type="EC" id="5.4.99.5" evidence="3"/>
<evidence type="ECO:0000259" key="12">
    <source>
        <dbReference type="Pfam" id="PF01817"/>
    </source>
</evidence>
<evidence type="ECO:0000313" key="14">
    <source>
        <dbReference type="Proteomes" id="UP000238350"/>
    </source>
</evidence>
<dbReference type="Pfam" id="PF01817">
    <property type="entry name" value="CM_2"/>
    <property type="match status" value="1"/>
</dbReference>
<evidence type="ECO:0000256" key="3">
    <source>
        <dbReference type="ARBA" id="ARBA00012404"/>
    </source>
</evidence>
<dbReference type="GO" id="GO:0004106">
    <property type="term" value="F:chorismate mutase activity"/>
    <property type="evidence" value="ECO:0007669"/>
    <property type="project" value="UniProtKB-EC"/>
</dbReference>
<name>A0A2T0FNU3_9ASCO</name>
<organism evidence="13 14">
    <name type="scientific">Wickerhamiella sorbophila</name>
    <dbReference type="NCBI Taxonomy" id="45607"/>
    <lineage>
        <taxon>Eukaryota</taxon>
        <taxon>Fungi</taxon>
        <taxon>Dikarya</taxon>
        <taxon>Ascomycota</taxon>
        <taxon>Saccharomycotina</taxon>
        <taxon>Dipodascomycetes</taxon>
        <taxon>Dipodascales</taxon>
        <taxon>Trichomonascaceae</taxon>
        <taxon>Wickerhamiella</taxon>
    </lineage>
</organism>
<dbReference type="Gene3D" id="1.10.590.10">
    <property type="entry name" value="Chorismate mutase, AroQ class superfamily, eukaryotic"/>
    <property type="match status" value="1"/>
</dbReference>
<comment type="catalytic activity">
    <reaction evidence="11">
        <text>chorismate = prephenate</text>
        <dbReference type="Rhea" id="RHEA:13897"/>
        <dbReference type="ChEBI" id="CHEBI:29748"/>
        <dbReference type="ChEBI" id="CHEBI:29934"/>
        <dbReference type="EC" id="5.4.99.5"/>
    </reaction>
    <physiologicalReaction direction="left-to-right" evidence="11">
        <dbReference type="Rhea" id="RHEA:13898"/>
    </physiologicalReaction>
</comment>
<dbReference type="Proteomes" id="UP000238350">
    <property type="component" value="Unassembled WGS sequence"/>
</dbReference>
<keyword evidence="5" id="KW-0963">Cytoplasm</keyword>
<evidence type="ECO:0000256" key="5">
    <source>
        <dbReference type="ARBA" id="ARBA00022490"/>
    </source>
</evidence>
<keyword evidence="14" id="KW-1185">Reference proteome</keyword>
<dbReference type="NCBIfam" id="TIGR01802">
    <property type="entry name" value="CM_pl-yst"/>
    <property type="match status" value="1"/>
</dbReference>
<evidence type="ECO:0000256" key="9">
    <source>
        <dbReference type="ARBA" id="ARBA00023222"/>
    </source>
</evidence>
<evidence type="ECO:0000313" key="13">
    <source>
        <dbReference type="EMBL" id="PRT56656.1"/>
    </source>
</evidence>
<evidence type="ECO:0000256" key="10">
    <source>
        <dbReference type="ARBA" id="ARBA00023235"/>
    </source>
</evidence>
<evidence type="ECO:0000256" key="4">
    <source>
        <dbReference type="ARBA" id="ARBA00020296"/>
    </source>
</evidence>
<evidence type="ECO:0000256" key="1">
    <source>
        <dbReference type="ARBA" id="ARBA00004496"/>
    </source>
</evidence>
<feature type="domain" description="Chorismate mutase" evidence="12">
    <location>
        <begin position="156"/>
        <end position="226"/>
    </location>
</feature>
<comment type="caution">
    <text evidence="13">The sequence shown here is derived from an EMBL/GenBank/DDBJ whole genome shotgun (WGS) entry which is preliminary data.</text>
</comment>